<dbReference type="InterPro" id="IPR030922">
    <property type="entry name" value="LptF"/>
</dbReference>
<dbReference type="PANTHER" id="PTHR33529:SF7">
    <property type="entry name" value="LIPOPOLYSACCHARIDE EXPORT SYSTEM PERMEASE PROTEIN LPTF"/>
    <property type="match status" value="1"/>
</dbReference>
<reference evidence="10 11" key="1">
    <citation type="submission" date="2020-08" db="EMBL/GenBank/DDBJ databases">
        <title>Genomic Encyclopedia of Type Strains, Phase IV (KMG-IV): sequencing the most valuable type-strain genomes for metagenomic binning, comparative biology and taxonomic classification.</title>
        <authorList>
            <person name="Goeker M."/>
        </authorList>
    </citation>
    <scope>NUCLEOTIDE SEQUENCE [LARGE SCALE GENOMIC DNA]</scope>
    <source>
        <strain evidence="10 11">DSM 106739</strain>
    </source>
</reference>
<proteinExistence type="predicted"/>
<keyword evidence="5" id="KW-0997">Cell inner membrane</keyword>
<evidence type="ECO:0000256" key="7">
    <source>
        <dbReference type="ARBA" id="ARBA00022989"/>
    </source>
</evidence>
<comment type="caution">
    <text evidence="10">The sequence shown here is derived from an EMBL/GenBank/DDBJ whole genome shotgun (WGS) entry which is preliminary data.</text>
</comment>
<dbReference type="NCBIfam" id="TIGR04407">
    <property type="entry name" value="LptF_YjgP"/>
    <property type="match status" value="1"/>
</dbReference>
<protein>
    <recommendedName>
        <fullName evidence="2">Lipopolysaccharide export system permease protein LptF</fullName>
    </recommendedName>
</protein>
<dbReference type="GO" id="GO:0043190">
    <property type="term" value="C:ATP-binding cassette (ABC) transporter complex"/>
    <property type="evidence" value="ECO:0007669"/>
    <property type="project" value="InterPro"/>
</dbReference>
<comment type="subcellular location">
    <subcellularLocation>
        <location evidence="1">Cell inner membrane</location>
        <topology evidence="1">Multi-pass membrane protein</topology>
    </subcellularLocation>
</comment>
<dbReference type="RefSeq" id="WP_183634226.1">
    <property type="nucleotide sequence ID" value="NZ_BAABLE010000011.1"/>
</dbReference>
<evidence type="ECO:0000256" key="2">
    <source>
        <dbReference type="ARBA" id="ARBA00014213"/>
    </source>
</evidence>
<evidence type="ECO:0000256" key="5">
    <source>
        <dbReference type="ARBA" id="ARBA00022519"/>
    </source>
</evidence>
<feature type="transmembrane region" description="Helical" evidence="9">
    <location>
        <begin position="47"/>
        <end position="76"/>
    </location>
</feature>
<dbReference type="GO" id="GO:0015920">
    <property type="term" value="P:lipopolysaccharide transport"/>
    <property type="evidence" value="ECO:0007669"/>
    <property type="project" value="TreeGrafter"/>
</dbReference>
<dbReference type="GO" id="GO:0055085">
    <property type="term" value="P:transmembrane transport"/>
    <property type="evidence" value="ECO:0007669"/>
    <property type="project" value="InterPro"/>
</dbReference>
<sequence length="358" mass="39300">MVFQRAAMREFAANAMAIFVALFFILITIILIRLLSQAAGGGLPPDAVLSLIGFTALNHLGTLLALTLAMSVLMALTRVYRDSEMVVWFASGLPLSAWVAPVLKFALPIATVIGLLSGFLSPWAQGKAQEYRKQLEARDEVSNVSPGIFREDSGGRRVFFVESVTENEAEVKNVFVSMPLADRLRIIVAAHGTVEQKPNGDRFAVLRNGRRYEGHPGSPEFSVTRFDSYAIRIEAKEVGVLELTPRITPTPKLIALPTPPNLGELSWRIGLPLASLVLSLVAVPLSFVNPRAGRALNLLFAVFVFSTYISLLQVMQAWIGQGKIGFLAGLAALHLPMFALMIGMYVHRMQLLSRLFRR</sequence>
<gene>
    <name evidence="10" type="ORF">GGR36_001729</name>
</gene>
<name>A0A840BFW0_9RHOO</name>
<keyword evidence="3" id="KW-0813">Transport</keyword>
<organism evidence="10 11">
    <name type="scientific">Niveibacterium umoris</name>
    <dbReference type="NCBI Taxonomy" id="1193620"/>
    <lineage>
        <taxon>Bacteria</taxon>
        <taxon>Pseudomonadati</taxon>
        <taxon>Pseudomonadota</taxon>
        <taxon>Betaproteobacteria</taxon>
        <taxon>Rhodocyclales</taxon>
        <taxon>Rhodocyclaceae</taxon>
        <taxon>Niveibacterium</taxon>
    </lineage>
</organism>
<dbReference type="EMBL" id="JACIET010000001">
    <property type="protein sequence ID" value="MBB4012421.1"/>
    <property type="molecule type" value="Genomic_DNA"/>
</dbReference>
<dbReference type="Pfam" id="PF03739">
    <property type="entry name" value="LptF_LptG"/>
    <property type="match status" value="1"/>
</dbReference>
<feature type="transmembrane region" description="Helical" evidence="9">
    <location>
        <begin position="295"/>
        <end position="318"/>
    </location>
</feature>
<evidence type="ECO:0000313" key="11">
    <source>
        <dbReference type="Proteomes" id="UP000561045"/>
    </source>
</evidence>
<keyword evidence="11" id="KW-1185">Reference proteome</keyword>
<evidence type="ECO:0000256" key="6">
    <source>
        <dbReference type="ARBA" id="ARBA00022692"/>
    </source>
</evidence>
<keyword evidence="7 9" id="KW-1133">Transmembrane helix</keyword>
<evidence type="ECO:0000256" key="8">
    <source>
        <dbReference type="ARBA" id="ARBA00023136"/>
    </source>
</evidence>
<evidence type="ECO:0000256" key="9">
    <source>
        <dbReference type="SAM" id="Phobius"/>
    </source>
</evidence>
<accession>A0A840BFW0</accession>
<evidence type="ECO:0000313" key="10">
    <source>
        <dbReference type="EMBL" id="MBB4012421.1"/>
    </source>
</evidence>
<keyword evidence="4" id="KW-1003">Cell membrane</keyword>
<evidence type="ECO:0000256" key="4">
    <source>
        <dbReference type="ARBA" id="ARBA00022475"/>
    </source>
</evidence>
<feature type="transmembrane region" description="Helical" evidence="9">
    <location>
        <begin position="324"/>
        <end position="346"/>
    </location>
</feature>
<dbReference type="Proteomes" id="UP000561045">
    <property type="component" value="Unassembled WGS sequence"/>
</dbReference>
<keyword evidence="6 9" id="KW-0812">Transmembrane</keyword>
<dbReference type="AlphaFoldDB" id="A0A840BFW0"/>
<dbReference type="PANTHER" id="PTHR33529">
    <property type="entry name" value="SLR0882 PROTEIN-RELATED"/>
    <property type="match status" value="1"/>
</dbReference>
<feature type="transmembrane region" description="Helical" evidence="9">
    <location>
        <begin position="269"/>
        <end position="288"/>
    </location>
</feature>
<dbReference type="InterPro" id="IPR005495">
    <property type="entry name" value="LptG/LptF_permease"/>
</dbReference>
<keyword evidence="8 9" id="KW-0472">Membrane</keyword>
<evidence type="ECO:0000256" key="1">
    <source>
        <dbReference type="ARBA" id="ARBA00004429"/>
    </source>
</evidence>
<evidence type="ECO:0000256" key="3">
    <source>
        <dbReference type="ARBA" id="ARBA00022448"/>
    </source>
</evidence>
<feature type="transmembrane region" description="Helical" evidence="9">
    <location>
        <begin position="12"/>
        <end position="35"/>
    </location>
</feature>